<keyword evidence="15" id="KW-1185">Reference proteome</keyword>
<dbReference type="SUPFAM" id="SSF74650">
    <property type="entry name" value="Galactose mutarotase-like"/>
    <property type="match status" value="1"/>
</dbReference>
<proteinExistence type="inferred from homology"/>
<dbReference type="Pfam" id="PF21365">
    <property type="entry name" value="Glyco_hydro_31_3rd"/>
    <property type="match status" value="1"/>
</dbReference>
<evidence type="ECO:0000256" key="5">
    <source>
        <dbReference type="ARBA" id="ARBA00022801"/>
    </source>
</evidence>
<dbReference type="PANTHER" id="PTHR22762:SF133">
    <property type="entry name" value="P-TYPE DOMAIN-CONTAINING PROTEIN"/>
    <property type="match status" value="1"/>
</dbReference>
<evidence type="ECO:0000313" key="14">
    <source>
        <dbReference type="EMBL" id="KAL2341584.1"/>
    </source>
</evidence>
<dbReference type="Gene3D" id="3.20.20.80">
    <property type="entry name" value="Glycosidases"/>
    <property type="match status" value="1"/>
</dbReference>
<keyword evidence="7 9" id="KW-0326">Glycosidase</keyword>
<dbReference type="EC" id="3.2.1.20" evidence="3"/>
<dbReference type="SUPFAM" id="SSF51445">
    <property type="entry name" value="(Trans)glycosidases"/>
    <property type="match status" value="1"/>
</dbReference>
<keyword evidence="5 9" id="KW-0378">Hydrolase</keyword>
<dbReference type="Proteomes" id="UP001603857">
    <property type="component" value="Unassembled WGS sequence"/>
</dbReference>
<evidence type="ECO:0000256" key="8">
    <source>
        <dbReference type="ARBA" id="ARBA00041343"/>
    </source>
</evidence>
<evidence type="ECO:0000256" key="1">
    <source>
        <dbReference type="ARBA" id="ARBA00001657"/>
    </source>
</evidence>
<dbReference type="SUPFAM" id="SSF51011">
    <property type="entry name" value="Glycosyl hydrolase domain"/>
    <property type="match status" value="1"/>
</dbReference>
<accession>A0ABD1N0H1</accession>
<evidence type="ECO:0000259" key="11">
    <source>
        <dbReference type="Pfam" id="PF01055"/>
    </source>
</evidence>
<dbReference type="EMBL" id="JBGMDY010000003">
    <property type="protein sequence ID" value="KAL2341584.1"/>
    <property type="molecule type" value="Genomic_DNA"/>
</dbReference>
<dbReference type="InterPro" id="IPR000322">
    <property type="entry name" value="Glyco_hydro_31_TIM"/>
</dbReference>
<dbReference type="AlphaFoldDB" id="A0ABD1N0H1"/>
<feature type="signal peptide" evidence="10">
    <location>
        <begin position="1"/>
        <end position="29"/>
    </location>
</feature>
<keyword evidence="6" id="KW-0325">Glycoprotein</keyword>
<dbReference type="InterPro" id="IPR030458">
    <property type="entry name" value="Glyco_hydro_31_AS"/>
</dbReference>
<evidence type="ECO:0000256" key="7">
    <source>
        <dbReference type="ARBA" id="ARBA00023295"/>
    </source>
</evidence>
<evidence type="ECO:0000313" key="15">
    <source>
        <dbReference type="Proteomes" id="UP001603857"/>
    </source>
</evidence>
<reference evidence="14 15" key="1">
    <citation type="submission" date="2024-08" db="EMBL/GenBank/DDBJ databases">
        <title>Insights into the chromosomal genome structure of Flemingia macrophylla.</title>
        <authorList>
            <person name="Ding Y."/>
            <person name="Zhao Y."/>
            <person name="Bi W."/>
            <person name="Wu M."/>
            <person name="Zhao G."/>
            <person name="Gong Y."/>
            <person name="Li W."/>
            <person name="Zhang P."/>
        </authorList>
    </citation>
    <scope>NUCLEOTIDE SEQUENCE [LARGE SCALE GENOMIC DNA]</scope>
    <source>
        <strain evidence="14">DYQJB</strain>
        <tissue evidence="14">Leaf</tissue>
    </source>
</reference>
<comment type="caution">
    <text evidence="14">The sequence shown here is derived from an EMBL/GenBank/DDBJ whole genome shotgun (WGS) entry which is preliminary data.</text>
</comment>
<dbReference type="InterPro" id="IPR048395">
    <property type="entry name" value="Glyco_hydro_31_C"/>
</dbReference>
<evidence type="ECO:0000256" key="6">
    <source>
        <dbReference type="ARBA" id="ARBA00023180"/>
    </source>
</evidence>
<dbReference type="PANTHER" id="PTHR22762">
    <property type="entry name" value="ALPHA-GLUCOSIDASE"/>
    <property type="match status" value="1"/>
</dbReference>
<dbReference type="GO" id="GO:0090599">
    <property type="term" value="F:alpha-glucosidase activity"/>
    <property type="evidence" value="ECO:0007669"/>
    <property type="project" value="UniProtKB-ARBA"/>
</dbReference>
<dbReference type="PROSITE" id="PS00707">
    <property type="entry name" value="GLYCOSYL_HYDROL_F31_2"/>
    <property type="match status" value="1"/>
</dbReference>
<dbReference type="CDD" id="cd06602">
    <property type="entry name" value="GH31_MGAM_SI_GAA"/>
    <property type="match status" value="1"/>
</dbReference>
<dbReference type="FunFam" id="2.60.40.1180:FF:000044">
    <property type="entry name" value="Alpha-glucosidase 1"/>
    <property type="match status" value="1"/>
</dbReference>
<name>A0ABD1N0H1_9FABA</name>
<keyword evidence="4 10" id="KW-0732">Signal</keyword>
<evidence type="ECO:0000259" key="12">
    <source>
        <dbReference type="Pfam" id="PF13802"/>
    </source>
</evidence>
<dbReference type="InterPro" id="IPR013780">
    <property type="entry name" value="Glyco_hydro_b"/>
</dbReference>
<dbReference type="InterPro" id="IPR017853">
    <property type="entry name" value="GH"/>
</dbReference>
<feature type="domain" description="Glycosyl hydrolase family 31 C-terminal" evidence="13">
    <location>
        <begin position="660"/>
        <end position="749"/>
    </location>
</feature>
<evidence type="ECO:0000256" key="2">
    <source>
        <dbReference type="ARBA" id="ARBA00007806"/>
    </source>
</evidence>
<evidence type="ECO:0000259" key="13">
    <source>
        <dbReference type="Pfam" id="PF21365"/>
    </source>
</evidence>
<dbReference type="Pfam" id="PF01055">
    <property type="entry name" value="Glyco_hydro_31_2nd"/>
    <property type="match status" value="1"/>
</dbReference>
<dbReference type="FunFam" id="3.20.20.80:FF:000016">
    <property type="entry name" value="Maltase-glucoamylase, intestinal"/>
    <property type="match status" value="1"/>
</dbReference>
<comment type="similarity">
    <text evidence="2 9">Belongs to the glycosyl hydrolase 31 family.</text>
</comment>
<protein>
    <recommendedName>
        <fullName evidence="3">alpha-glucosidase</fullName>
        <ecNumber evidence="3">3.2.1.20</ecNumber>
    </recommendedName>
    <alternativeName>
        <fullName evidence="8">Maltase</fullName>
    </alternativeName>
</protein>
<feature type="domain" description="Glycoside hydrolase family 31 N-terminal" evidence="12">
    <location>
        <begin position="76"/>
        <end position="238"/>
    </location>
</feature>
<evidence type="ECO:0000256" key="9">
    <source>
        <dbReference type="RuleBase" id="RU361185"/>
    </source>
</evidence>
<gene>
    <name evidence="14" type="ORF">Fmac_009524</name>
</gene>
<dbReference type="CDD" id="cd14752">
    <property type="entry name" value="GH31_N"/>
    <property type="match status" value="1"/>
</dbReference>
<feature type="chain" id="PRO_5044789443" description="alpha-glucosidase" evidence="10">
    <location>
        <begin position="30"/>
        <end position="940"/>
    </location>
</feature>
<dbReference type="InterPro" id="IPR011013">
    <property type="entry name" value="Gal_mutarotase_sf_dom"/>
</dbReference>
<dbReference type="Pfam" id="PF13802">
    <property type="entry name" value="Gal_mutarotas_2"/>
    <property type="match status" value="1"/>
</dbReference>
<dbReference type="Gene3D" id="2.60.40.1180">
    <property type="entry name" value="Golgi alpha-mannosidase II"/>
    <property type="match status" value="2"/>
</dbReference>
<feature type="domain" description="Glycoside hydrolase family 31 TIM barrel" evidence="11">
    <location>
        <begin position="303"/>
        <end position="652"/>
    </location>
</feature>
<evidence type="ECO:0000256" key="4">
    <source>
        <dbReference type="ARBA" id="ARBA00022729"/>
    </source>
</evidence>
<dbReference type="InterPro" id="IPR025887">
    <property type="entry name" value="Glyco_hydro_31_N_dom"/>
</dbReference>
<organism evidence="14 15">
    <name type="scientific">Flemingia macrophylla</name>
    <dbReference type="NCBI Taxonomy" id="520843"/>
    <lineage>
        <taxon>Eukaryota</taxon>
        <taxon>Viridiplantae</taxon>
        <taxon>Streptophyta</taxon>
        <taxon>Embryophyta</taxon>
        <taxon>Tracheophyta</taxon>
        <taxon>Spermatophyta</taxon>
        <taxon>Magnoliopsida</taxon>
        <taxon>eudicotyledons</taxon>
        <taxon>Gunneridae</taxon>
        <taxon>Pentapetalae</taxon>
        <taxon>rosids</taxon>
        <taxon>fabids</taxon>
        <taxon>Fabales</taxon>
        <taxon>Fabaceae</taxon>
        <taxon>Papilionoideae</taxon>
        <taxon>50 kb inversion clade</taxon>
        <taxon>NPAAA clade</taxon>
        <taxon>indigoferoid/millettioid clade</taxon>
        <taxon>Phaseoleae</taxon>
        <taxon>Flemingia</taxon>
    </lineage>
</organism>
<dbReference type="InterPro" id="IPR030459">
    <property type="entry name" value="Glyco_hydro_31_CS"/>
</dbReference>
<evidence type="ECO:0000256" key="10">
    <source>
        <dbReference type="SAM" id="SignalP"/>
    </source>
</evidence>
<evidence type="ECO:0000256" key="3">
    <source>
        <dbReference type="ARBA" id="ARBA00012741"/>
    </source>
</evidence>
<sequence length="940" mass="104706">MASRKRTTIITLLPLLFSLSLPFIFCSEAAPVGYGYTISTVNNYPVKNSLTANLNLIKPSSVFGPDIPHLSLVASFENKDRLRVRITDSNHQRWEIPRQVIPRGSFSQYYPLRSLNSQQGSQHSVSLTHPDSDLIFTLHNTTPFGFTVSRKSSNDVLFNAAPNPSNPQTFLVFKDQYLQLSSSLPAQGASLYGLGEHTKRSFKLQPNETLTLWNADIASANVDLNLYGSHPFYLDVRSPSHDGRVKAGTTHGVLLFNSNGMDIVYGGDRITYKVIGGVFDLYFFAGSSPQLVLEQYTELVGKPAPMPYWSFGFHQCKYGYKNVSDLQDVVANYAKAGIPLEVMWTDIDYMDAYKDFTFDPINFPLDKMKSFVSTLHQNSQKYVLILDPGISVNETYATYVRGLKADVYIKRNGVNYLGKVWPGSVYYPDFLNPRSQAFWGGEIKLFRDLLPFDGLWIDMNELSNFITSPPIPSSSLDNPPYKINNSGVLQSINYKTVPATSLHFGNITEYNAHNLYGLLESKVTNKALVDVTGKRPFVLSRSTFVSSGKYAAHWTGDNAATWNDLAYSIPSILNSGIFGIPMVGADICGFGGNTTEELCRRWIQLGAFYPFARDHSTINSIRQELYIWDSVAASARKVLGLRYRLLPYFYTLMYEAHTKGTPIARPLFFSFPEDVTTYEISSQFLLGKGVLVSPVLQYGATAVDAYFPKGAWFDLFNVSNSVNAESGKHVTLDAPSDHINVHVGEGNILALQGEAMTTEAARNTAFELLVVISRCGISYGQVYLDDGEALDIAGVKDQWTLVRFYATLHKNSVFVTSKVTNGRFALDQRWIIDKVTLLGIPKHRRFDRMDWAGNELNIVNGTSSTRKAIVKSQFDSSSQFVNVQVSKFSLLIGEEFKLEIKIRCIITNPSTGVKRENQSMGAKNGLLEIVAGLLAEATIP</sequence>
<dbReference type="Gene3D" id="2.60.40.1760">
    <property type="entry name" value="glycosyl hydrolase (family 31)"/>
    <property type="match status" value="1"/>
</dbReference>
<dbReference type="PROSITE" id="PS00129">
    <property type="entry name" value="GLYCOSYL_HYDROL_F31_1"/>
    <property type="match status" value="1"/>
</dbReference>
<comment type="catalytic activity">
    <reaction evidence="1">
        <text>Hydrolysis of terminal, non-reducing (1-&gt;4)-linked alpha-D-glucose residues with release of alpha-D-glucose.</text>
        <dbReference type="EC" id="3.2.1.20"/>
    </reaction>
</comment>